<dbReference type="EMBL" id="CP053538">
    <property type="protein sequence ID" value="QJX46417.1"/>
    <property type="molecule type" value="Genomic_DNA"/>
</dbReference>
<sequence>MSKHKKQKKKKAKQLQEAVPENMLDAAVLSIRKFRKITNEIAKLSLGQKVVGSLVLAAAGLIYLDQRKGDDSGTSFTSRFNWPRLPEAEETAASEATEEEGAAPIREAAISRKSRKNPKASKGQTTHKSPDDTVADIRS</sequence>
<reference evidence="2 3" key="1">
    <citation type="submission" date="2020-05" db="EMBL/GenBank/DDBJ databases">
        <title>Complete genome sequence of Hymenobacter sp. TS19 in Coasted Sand Dune.</title>
        <authorList>
            <person name="Lee J.-H."/>
            <person name="Jung J.-H."/>
            <person name="Jeong S."/>
            <person name="Zhao L."/>
            <person name="Kim M.-K."/>
            <person name="Seo H.-S."/>
            <person name="Lim S."/>
        </authorList>
    </citation>
    <scope>NUCLEOTIDE SEQUENCE [LARGE SCALE GENOMIC DNA]</scope>
    <source>
        <strain evidence="2 3">TS19</strain>
    </source>
</reference>
<feature type="compositionally biased region" description="Basic and acidic residues" evidence="1">
    <location>
        <begin position="128"/>
        <end position="139"/>
    </location>
</feature>
<dbReference type="Proteomes" id="UP000501623">
    <property type="component" value="Chromosome"/>
</dbReference>
<proteinExistence type="predicted"/>
<evidence type="ECO:0000313" key="3">
    <source>
        <dbReference type="Proteomes" id="UP000501623"/>
    </source>
</evidence>
<dbReference type="RefSeq" id="WP_171590527.1">
    <property type="nucleotide sequence ID" value="NZ_CP053538.1"/>
</dbReference>
<feature type="compositionally biased region" description="Acidic residues" evidence="1">
    <location>
        <begin position="88"/>
        <end position="101"/>
    </location>
</feature>
<name>A0A6M6BDW0_9BACT</name>
<feature type="region of interest" description="Disordered" evidence="1">
    <location>
        <begin position="67"/>
        <end position="139"/>
    </location>
</feature>
<organism evidence="2 3">
    <name type="scientific">Hymenobacter taeanensis</name>
    <dbReference type="NCBI Taxonomy" id="2735321"/>
    <lineage>
        <taxon>Bacteria</taxon>
        <taxon>Pseudomonadati</taxon>
        <taxon>Bacteroidota</taxon>
        <taxon>Cytophagia</taxon>
        <taxon>Cytophagales</taxon>
        <taxon>Hymenobacteraceae</taxon>
        <taxon>Hymenobacter</taxon>
    </lineage>
</organism>
<protein>
    <submittedName>
        <fullName evidence="2">Uncharacterized protein</fullName>
    </submittedName>
</protein>
<dbReference type="AlphaFoldDB" id="A0A6M6BDW0"/>
<gene>
    <name evidence="2" type="ORF">HMJ29_05490</name>
</gene>
<evidence type="ECO:0000256" key="1">
    <source>
        <dbReference type="SAM" id="MobiDB-lite"/>
    </source>
</evidence>
<accession>A0A6M6BDW0</accession>
<keyword evidence="3" id="KW-1185">Reference proteome</keyword>
<dbReference type="KEGG" id="hts:HMJ29_05490"/>
<evidence type="ECO:0000313" key="2">
    <source>
        <dbReference type="EMBL" id="QJX46417.1"/>
    </source>
</evidence>